<dbReference type="EMBL" id="LMCB01000139">
    <property type="protein sequence ID" value="KZL06717.1"/>
    <property type="molecule type" value="Genomic_DNA"/>
</dbReference>
<dbReference type="Pfam" id="PF12096">
    <property type="entry name" value="DUF3572"/>
    <property type="match status" value="1"/>
</dbReference>
<keyword evidence="2" id="KW-1185">Reference proteome</keyword>
<reference evidence="1 2" key="1">
    <citation type="journal article" date="2016" name="Front. Microbiol.">
        <title>Comparative Genomic Analysis Reveals a Diverse Repertoire of Genes Involved in Prokaryote-Eukaryote Interactions within the Pseudovibrio Genus.</title>
        <authorList>
            <person name="Romano S."/>
            <person name="Fernandez-Guerra A."/>
            <person name="Reen F.J."/>
            <person name="Glockner F.O."/>
            <person name="Crowley S.P."/>
            <person name="O'Sullivan O."/>
            <person name="Cotter P.D."/>
            <person name="Adams C."/>
            <person name="Dobson A.D."/>
            <person name="O'Gara F."/>
        </authorList>
    </citation>
    <scope>NUCLEOTIDE SEQUENCE [LARGE SCALE GENOMIC DNA]</scope>
    <source>
        <strain evidence="1 2">Ad2</strain>
    </source>
</reference>
<gene>
    <name evidence="1" type="ORF">PsAD2_04230</name>
</gene>
<evidence type="ECO:0000313" key="1">
    <source>
        <dbReference type="EMBL" id="KZL06717.1"/>
    </source>
</evidence>
<comment type="caution">
    <text evidence="1">The sequence shown here is derived from an EMBL/GenBank/DDBJ whole genome shotgun (WGS) entry which is preliminary data.</text>
</comment>
<dbReference type="RefSeq" id="WP_068010388.1">
    <property type="nucleotide sequence ID" value="NZ_FOFM01000014.1"/>
</dbReference>
<evidence type="ECO:0008006" key="3">
    <source>
        <dbReference type="Google" id="ProtNLM"/>
    </source>
</evidence>
<sequence>MNLGKTSSLTEDTAQEIAIGALTFLSSDPEQLGRFLSLAGIGPQEIRDAAAESGFLAGILEFMMQDEQLLLAYTESAGIRPTMIAAAHLKLAGGVDYFAQY</sequence>
<dbReference type="AlphaFoldDB" id="A0A165TWE3"/>
<organism evidence="1 2">
    <name type="scientific">Pseudovibrio axinellae</name>
    <dbReference type="NCBI Taxonomy" id="989403"/>
    <lineage>
        <taxon>Bacteria</taxon>
        <taxon>Pseudomonadati</taxon>
        <taxon>Pseudomonadota</taxon>
        <taxon>Alphaproteobacteria</taxon>
        <taxon>Hyphomicrobiales</taxon>
        <taxon>Stappiaceae</taxon>
        <taxon>Pseudovibrio</taxon>
    </lineage>
</organism>
<dbReference type="InterPro" id="IPR021955">
    <property type="entry name" value="DUF3572"/>
</dbReference>
<evidence type="ECO:0000313" key="2">
    <source>
        <dbReference type="Proteomes" id="UP000076577"/>
    </source>
</evidence>
<proteinExistence type="predicted"/>
<protein>
    <recommendedName>
        <fullName evidence="3">DUF3572 domain-containing protein</fullName>
    </recommendedName>
</protein>
<dbReference type="OrthoDB" id="7356934at2"/>
<name>A0A165TWE3_9HYPH</name>
<dbReference type="Proteomes" id="UP000076577">
    <property type="component" value="Unassembled WGS sequence"/>
</dbReference>
<dbReference type="STRING" id="989403.SAMN05421798_11442"/>
<accession>A0A165TWE3</accession>
<dbReference type="PATRIC" id="fig|989403.3.peg.4623"/>